<dbReference type="InterPro" id="IPR029058">
    <property type="entry name" value="AB_hydrolase_fold"/>
</dbReference>
<keyword evidence="3" id="KW-0443">Lipid metabolism</keyword>
<keyword evidence="1" id="KW-0378">Hydrolase</keyword>
<dbReference type="PANTHER" id="PTHR10272">
    <property type="entry name" value="PLATELET-ACTIVATING FACTOR ACETYLHYDROLASE"/>
    <property type="match status" value="1"/>
</dbReference>
<dbReference type="Pfam" id="PF03403">
    <property type="entry name" value="PAF-AH_p_II"/>
    <property type="match status" value="1"/>
</dbReference>
<evidence type="ECO:0000256" key="4">
    <source>
        <dbReference type="SAM" id="MobiDB-lite"/>
    </source>
</evidence>
<dbReference type="AlphaFoldDB" id="A0A5N0DUY5"/>
<evidence type="ECO:0000256" key="3">
    <source>
        <dbReference type="ARBA" id="ARBA00023098"/>
    </source>
</evidence>
<proteinExistence type="predicted"/>
<name>A0A5N0DUY5_9NOCA</name>
<evidence type="ECO:0000256" key="1">
    <source>
        <dbReference type="ARBA" id="ARBA00022801"/>
    </source>
</evidence>
<organism evidence="5 6">
    <name type="scientific">Nocardia colli</name>
    <dbReference type="NCBI Taxonomy" id="2545717"/>
    <lineage>
        <taxon>Bacteria</taxon>
        <taxon>Bacillati</taxon>
        <taxon>Actinomycetota</taxon>
        <taxon>Actinomycetes</taxon>
        <taxon>Mycobacteriales</taxon>
        <taxon>Nocardiaceae</taxon>
        <taxon>Nocardia</taxon>
    </lineage>
</organism>
<dbReference type="Proteomes" id="UP000323876">
    <property type="component" value="Unassembled WGS sequence"/>
</dbReference>
<dbReference type="GO" id="GO:0003847">
    <property type="term" value="F:1-alkyl-2-acetylglycerophosphocholine esterase activity"/>
    <property type="evidence" value="ECO:0007669"/>
    <property type="project" value="TreeGrafter"/>
</dbReference>
<evidence type="ECO:0000313" key="6">
    <source>
        <dbReference type="Proteomes" id="UP000323876"/>
    </source>
</evidence>
<evidence type="ECO:0000256" key="2">
    <source>
        <dbReference type="ARBA" id="ARBA00022963"/>
    </source>
</evidence>
<evidence type="ECO:0000313" key="5">
    <source>
        <dbReference type="EMBL" id="KAA8879825.1"/>
    </source>
</evidence>
<dbReference type="Gene3D" id="3.40.50.1820">
    <property type="entry name" value="alpha/beta hydrolase"/>
    <property type="match status" value="1"/>
</dbReference>
<dbReference type="EMBL" id="VXLC01000040">
    <property type="protein sequence ID" value="KAA8879825.1"/>
    <property type="molecule type" value="Genomic_DNA"/>
</dbReference>
<dbReference type="SUPFAM" id="SSF53474">
    <property type="entry name" value="alpha/beta-Hydrolases"/>
    <property type="match status" value="1"/>
</dbReference>
<feature type="region of interest" description="Disordered" evidence="4">
    <location>
        <begin position="337"/>
        <end position="356"/>
    </location>
</feature>
<accession>A0A5N0DUY5</accession>
<dbReference type="GO" id="GO:0016042">
    <property type="term" value="P:lipid catabolic process"/>
    <property type="evidence" value="ECO:0007669"/>
    <property type="project" value="UniProtKB-KW"/>
</dbReference>
<keyword evidence="6" id="KW-1185">Reference proteome</keyword>
<dbReference type="PANTHER" id="PTHR10272:SF0">
    <property type="entry name" value="PLATELET-ACTIVATING FACTOR ACETYLHYDROLASE"/>
    <property type="match status" value="1"/>
</dbReference>
<keyword evidence="2" id="KW-0442">Lipid degradation</keyword>
<sequence>MLPQPGGQFPVGTTVLHLVDAARPDPFVPERSRELMVSVFYPAAEVDRYSRSHYASTELIPALEKRFGVELPGLLTNSYSGAPALAGPAYPVALFTPGAGVSRIISTGLAEDLASRGYVVVTIDHTYEAPVVEFPGGRLVRAAPMAAFDKEIRHKFTDARMLDTQLVLNSLTALSRGENPDAEHRDLPAGLDRALDLDRIGMIGHSLGGFIAVESMHEDRRIDAAIDLDGQIGIDEDFGRAATEGVDRPVLVLRSQQIAEVGDAEPSLDAFWQHGTAWKRELTLQGSAHYDFTDLPALVPDATRPVTKQYIGPIPAARATTLVRTYVAAMLDKFLRAHPDTPLDHPPTTPDLTQDR</sequence>
<dbReference type="RefSeq" id="WP_150407988.1">
    <property type="nucleotide sequence ID" value="NZ_VXLC01000040.1"/>
</dbReference>
<gene>
    <name evidence="5" type="ORF">F3087_43150</name>
</gene>
<reference evidence="5 6" key="1">
    <citation type="submission" date="2019-09" db="EMBL/GenBank/DDBJ databases">
        <authorList>
            <person name="Wang X."/>
        </authorList>
    </citation>
    <scope>NUCLEOTIDE SEQUENCE [LARGE SCALE GENOMIC DNA]</scope>
    <source>
        <strain evidence="5 6">CICC 11023</strain>
    </source>
</reference>
<comment type="caution">
    <text evidence="5">The sequence shown here is derived from an EMBL/GenBank/DDBJ whole genome shotgun (WGS) entry which is preliminary data.</text>
</comment>
<protein>
    <recommendedName>
        <fullName evidence="7">Alpha/beta hydrolase</fullName>
    </recommendedName>
</protein>
<dbReference type="OrthoDB" id="569821at2"/>
<evidence type="ECO:0008006" key="7">
    <source>
        <dbReference type="Google" id="ProtNLM"/>
    </source>
</evidence>